<evidence type="ECO:0000313" key="1">
    <source>
        <dbReference type="EMBL" id="KAF2175356.1"/>
    </source>
</evidence>
<sequence length="61" mass="7399">KRRAHYVIFLKSLLVMSRTLQRDFYSLHALGYPIKWVEQRDPDPLVVSRYSCIYWVDHLCD</sequence>
<name>A0A6A6DCJ0_9PEZI</name>
<organism evidence="1 2">
    <name type="scientific">Zopfia rhizophila CBS 207.26</name>
    <dbReference type="NCBI Taxonomy" id="1314779"/>
    <lineage>
        <taxon>Eukaryota</taxon>
        <taxon>Fungi</taxon>
        <taxon>Dikarya</taxon>
        <taxon>Ascomycota</taxon>
        <taxon>Pezizomycotina</taxon>
        <taxon>Dothideomycetes</taxon>
        <taxon>Dothideomycetes incertae sedis</taxon>
        <taxon>Zopfiaceae</taxon>
        <taxon>Zopfia</taxon>
    </lineage>
</organism>
<reference evidence="1" key="1">
    <citation type="journal article" date="2020" name="Stud. Mycol.">
        <title>101 Dothideomycetes genomes: a test case for predicting lifestyles and emergence of pathogens.</title>
        <authorList>
            <person name="Haridas S."/>
            <person name="Albert R."/>
            <person name="Binder M."/>
            <person name="Bloem J."/>
            <person name="Labutti K."/>
            <person name="Salamov A."/>
            <person name="Andreopoulos B."/>
            <person name="Baker S."/>
            <person name="Barry K."/>
            <person name="Bills G."/>
            <person name="Bluhm B."/>
            <person name="Cannon C."/>
            <person name="Castanera R."/>
            <person name="Culley D."/>
            <person name="Daum C."/>
            <person name="Ezra D."/>
            <person name="Gonzalez J."/>
            <person name="Henrissat B."/>
            <person name="Kuo A."/>
            <person name="Liang C."/>
            <person name="Lipzen A."/>
            <person name="Lutzoni F."/>
            <person name="Magnuson J."/>
            <person name="Mondo S."/>
            <person name="Nolan M."/>
            <person name="Ohm R."/>
            <person name="Pangilinan J."/>
            <person name="Park H.-J."/>
            <person name="Ramirez L."/>
            <person name="Alfaro M."/>
            <person name="Sun H."/>
            <person name="Tritt A."/>
            <person name="Yoshinaga Y."/>
            <person name="Zwiers L.-H."/>
            <person name="Turgeon B."/>
            <person name="Goodwin S."/>
            <person name="Spatafora J."/>
            <person name="Crous P."/>
            <person name="Grigoriev I."/>
        </authorList>
    </citation>
    <scope>NUCLEOTIDE SEQUENCE</scope>
    <source>
        <strain evidence="1">CBS 207.26</strain>
    </source>
</reference>
<dbReference type="AlphaFoldDB" id="A0A6A6DCJ0"/>
<dbReference type="OrthoDB" id="3783534at2759"/>
<evidence type="ECO:0000313" key="2">
    <source>
        <dbReference type="Proteomes" id="UP000800200"/>
    </source>
</evidence>
<gene>
    <name evidence="1" type="ORF">K469DRAFT_611135</name>
</gene>
<feature type="non-terminal residue" evidence="1">
    <location>
        <position position="1"/>
    </location>
</feature>
<proteinExistence type="predicted"/>
<dbReference type="Proteomes" id="UP000800200">
    <property type="component" value="Unassembled WGS sequence"/>
</dbReference>
<dbReference type="EMBL" id="ML994736">
    <property type="protein sequence ID" value="KAF2175356.1"/>
    <property type="molecule type" value="Genomic_DNA"/>
</dbReference>
<accession>A0A6A6DCJ0</accession>
<protein>
    <submittedName>
        <fullName evidence="1">Uncharacterized protein</fullName>
    </submittedName>
</protein>
<keyword evidence="2" id="KW-1185">Reference proteome</keyword>